<keyword evidence="3" id="KW-1185">Reference proteome</keyword>
<protein>
    <submittedName>
        <fullName evidence="2">Uncharacterized protein</fullName>
    </submittedName>
</protein>
<dbReference type="AlphaFoldDB" id="A0A4C1U304"/>
<reference evidence="2 3" key="1">
    <citation type="journal article" date="2019" name="Commun. Biol.">
        <title>The bagworm genome reveals a unique fibroin gene that provides high tensile strength.</title>
        <authorList>
            <person name="Kono N."/>
            <person name="Nakamura H."/>
            <person name="Ohtoshi R."/>
            <person name="Tomita M."/>
            <person name="Numata K."/>
            <person name="Arakawa K."/>
        </authorList>
    </citation>
    <scope>NUCLEOTIDE SEQUENCE [LARGE SCALE GENOMIC DNA]</scope>
</reference>
<sequence length="139" mass="15533">MPRQWVIKPDPTKLPESRTLIQRQPEIPATAEKFPARGRYSSPPYNRKMSNRNIEASDIYESLEMPSEQSESDMQYPRNATTLERPKLPTPCDIAPQGISSLPNAIIWLRSTKIGLRLRGSGFSPSANFEDICADASGA</sequence>
<evidence type="ECO:0000256" key="1">
    <source>
        <dbReference type="SAM" id="MobiDB-lite"/>
    </source>
</evidence>
<feature type="region of interest" description="Disordered" evidence="1">
    <location>
        <begin position="1"/>
        <end position="77"/>
    </location>
</feature>
<dbReference type="EMBL" id="BGZK01000119">
    <property type="protein sequence ID" value="GBP20497.1"/>
    <property type="molecule type" value="Genomic_DNA"/>
</dbReference>
<feature type="compositionally biased region" description="Polar residues" evidence="1">
    <location>
        <begin position="67"/>
        <end position="77"/>
    </location>
</feature>
<evidence type="ECO:0000313" key="2">
    <source>
        <dbReference type="EMBL" id="GBP20497.1"/>
    </source>
</evidence>
<evidence type="ECO:0000313" key="3">
    <source>
        <dbReference type="Proteomes" id="UP000299102"/>
    </source>
</evidence>
<gene>
    <name evidence="2" type="ORF">EVAR_78874_1</name>
</gene>
<dbReference type="Proteomes" id="UP000299102">
    <property type="component" value="Unassembled WGS sequence"/>
</dbReference>
<name>A0A4C1U304_EUMVA</name>
<comment type="caution">
    <text evidence="2">The sequence shown here is derived from an EMBL/GenBank/DDBJ whole genome shotgun (WGS) entry which is preliminary data.</text>
</comment>
<accession>A0A4C1U304</accession>
<organism evidence="2 3">
    <name type="scientific">Eumeta variegata</name>
    <name type="common">Bagworm moth</name>
    <name type="synonym">Eumeta japonica</name>
    <dbReference type="NCBI Taxonomy" id="151549"/>
    <lineage>
        <taxon>Eukaryota</taxon>
        <taxon>Metazoa</taxon>
        <taxon>Ecdysozoa</taxon>
        <taxon>Arthropoda</taxon>
        <taxon>Hexapoda</taxon>
        <taxon>Insecta</taxon>
        <taxon>Pterygota</taxon>
        <taxon>Neoptera</taxon>
        <taxon>Endopterygota</taxon>
        <taxon>Lepidoptera</taxon>
        <taxon>Glossata</taxon>
        <taxon>Ditrysia</taxon>
        <taxon>Tineoidea</taxon>
        <taxon>Psychidae</taxon>
        <taxon>Oiketicinae</taxon>
        <taxon>Eumeta</taxon>
    </lineage>
</organism>
<proteinExistence type="predicted"/>